<evidence type="ECO:0000256" key="19">
    <source>
        <dbReference type="SAM" id="Coils"/>
    </source>
</evidence>
<keyword evidence="4" id="KW-0813">Transport</keyword>
<reference evidence="23" key="2">
    <citation type="submission" date="2022-06" db="UniProtKB">
        <authorList>
            <consortium name="EnsemblMetazoa"/>
        </authorList>
    </citation>
    <scope>IDENTIFICATION</scope>
</reference>
<dbReference type="PANTHER" id="PTHR14009:SF1">
    <property type="entry name" value="MITOCHONDRIAL PROTON_CALCIUM EXCHANGER PROTEIN"/>
    <property type="match status" value="1"/>
</dbReference>
<evidence type="ECO:0000313" key="24">
    <source>
        <dbReference type="Proteomes" id="UP000024404"/>
    </source>
</evidence>
<comment type="subcellular location">
    <subcellularLocation>
        <location evidence="1">Mitochondrion inner membrane</location>
        <topology evidence="1">Single-pass membrane protein</topology>
    </subcellularLocation>
</comment>
<dbReference type="PROSITE" id="PS51758">
    <property type="entry name" value="LETM1_RBD"/>
    <property type="match status" value="1"/>
</dbReference>
<evidence type="ECO:0000256" key="8">
    <source>
        <dbReference type="ARBA" id="ARBA00022723"/>
    </source>
</evidence>
<evidence type="ECO:0000256" key="18">
    <source>
        <dbReference type="PROSITE-ProRule" id="PRU01094"/>
    </source>
</evidence>
<dbReference type="GO" id="GO:0015297">
    <property type="term" value="F:antiporter activity"/>
    <property type="evidence" value="ECO:0007669"/>
    <property type="project" value="UniProtKB-KW"/>
</dbReference>
<protein>
    <recommendedName>
        <fullName evidence="3">Mitochondrial proton/calcium exchanger protein</fullName>
    </recommendedName>
    <alternativeName>
        <fullName evidence="17">Leucine zipper-EF-hand-containing transmembrane protein 1</fullName>
    </alternativeName>
</protein>
<evidence type="ECO:0000256" key="7">
    <source>
        <dbReference type="ARBA" id="ARBA00022692"/>
    </source>
</evidence>
<evidence type="ECO:0000256" key="17">
    <source>
        <dbReference type="ARBA" id="ARBA00031360"/>
    </source>
</evidence>
<evidence type="ECO:0000256" key="4">
    <source>
        <dbReference type="ARBA" id="ARBA00022448"/>
    </source>
</evidence>
<keyword evidence="16 20" id="KW-0472">Membrane</keyword>
<dbReference type="Pfam" id="PF26561">
    <property type="entry name" value="LETM1_C"/>
    <property type="match status" value="1"/>
</dbReference>
<accession>A0A8R1TS45</accession>
<dbReference type="GO" id="GO:0005743">
    <property type="term" value="C:mitochondrial inner membrane"/>
    <property type="evidence" value="ECO:0007669"/>
    <property type="project" value="UniProtKB-SubCell"/>
</dbReference>
<keyword evidence="10" id="KW-0106">Calcium</keyword>
<evidence type="ECO:0000256" key="2">
    <source>
        <dbReference type="ARBA" id="ARBA00009584"/>
    </source>
</evidence>
<evidence type="ECO:0000256" key="3">
    <source>
        <dbReference type="ARBA" id="ARBA00020557"/>
    </source>
</evidence>
<dbReference type="PROSITE" id="PS50222">
    <property type="entry name" value="EF_HAND_2"/>
    <property type="match status" value="1"/>
</dbReference>
<evidence type="ECO:0000256" key="15">
    <source>
        <dbReference type="ARBA" id="ARBA00023128"/>
    </source>
</evidence>
<keyword evidence="6" id="KW-0109">Calcium transport</keyword>
<feature type="transmembrane region" description="Helical" evidence="20">
    <location>
        <begin position="147"/>
        <end position="170"/>
    </location>
</feature>
<dbReference type="InterPro" id="IPR011992">
    <property type="entry name" value="EF-hand-dom_pair"/>
</dbReference>
<dbReference type="InterPro" id="IPR033122">
    <property type="entry name" value="LETM1-like_RBD"/>
</dbReference>
<keyword evidence="11" id="KW-0809">Transit peptide</keyword>
<keyword evidence="7 20" id="KW-0812">Transmembrane</keyword>
<evidence type="ECO:0000256" key="9">
    <source>
        <dbReference type="ARBA" id="ARBA00022792"/>
    </source>
</evidence>
<evidence type="ECO:0000256" key="5">
    <source>
        <dbReference type="ARBA" id="ARBA00022449"/>
    </source>
</evidence>
<evidence type="ECO:0000256" key="11">
    <source>
        <dbReference type="ARBA" id="ARBA00022946"/>
    </source>
</evidence>
<dbReference type="GO" id="GO:0030003">
    <property type="term" value="P:intracellular monoatomic cation homeostasis"/>
    <property type="evidence" value="ECO:0007669"/>
    <property type="project" value="TreeGrafter"/>
</dbReference>
<dbReference type="GO" id="GO:0005509">
    <property type="term" value="F:calcium ion binding"/>
    <property type="evidence" value="ECO:0007669"/>
    <property type="project" value="InterPro"/>
</dbReference>
<evidence type="ECO:0000256" key="14">
    <source>
        <dbReference type="ARBA" id="ARBA00023065"/>
    </source>
</evidence>
<evidence type="ECO:0000259" key="22">
    <source>
        <dbReference type="PROSITE" id="PS51758"/>
    </source>
</evidence>
<evidence type="ECO:0000256" key="16">
    <source>
        <dbReference type="ARBA" id="ARBA00023136"/>
    </source>
</evidence>
<evidence type="ECO:0000256" key="12">
    <source>
        <dbReference type="ARBA" id="ARBA00022989"/>
    </source>
</evidence>
<dbReference type="Gene3D" id="1.10.238.10">
    <property type="entry name" value="EF-hand"/>
    <property type="match status" value="1"/>
</dbReference>
<dbReference type="OMA" id="HGFRHLH"/>
<keyword evidence="14" id="KW-0406">Ion transport</keyword>
<keyword evidence="8" id="KW-0479">Metal-binding</keyword>
<dbReference type="InterPro" id="IPR059005">
    <property type="entry name" value="LETM1_C"/>
</dbReference>
<dbReference type="InterPro" id="IPR002048">
    <property type="entry name" value="EF_hand_dom"/>
</dbReference>
<dbReference type="PANTHER" id="PTHR14009">
    <property type="entry name" value="LEUCINE ZIPPER-EF-HAND CONTAINING TRANSMEMBRANE PROTEIN"/>
    <property type="match status" value="1"/>
</dbReference>
<keyword evidence="15 18" id="KW-0496">Mitochondrion</keyword>
<dbReference type="Pfam" id="PF07766">
    <property type="entry name" value="LETM1_RBD"/>
    <property type="match status" value="1"/>
</dbReference>
<keyword evidence="12 20" id="KW-1133">Transmembrane helix</keyword>
<organism evidence="23 24">
    <name type="scientific">Onchocerca volvulus</name>
    <dbReference type="NCBI Taxonomy" id="6282"/>
    <lineage>
        <taxon>Eukaryota</taxon>
        <taxon>Metazoa</taxon>
        <taxon>Ecdysozoa</taxon>
        <taxon>Nematoda</taxon>
        <taxon>Chromadorea</taxon>
        <taxon>Rhabditida</taxon>
        <taxon>Spirurina</taxon>
        <taxon>Spiruromorpha</taxon>
        <taxon>Filarioidea</taxon>
        <taxon>Onchocercidae</taxon>
        <taxon>Onchocerca</taxon>
    </lineage>
</organism>
<feature type="domain" description="EF-hand" evidence="21">
    <location>
        <begin position="666"/>
        <end position="701"/>
    </location>
</feature>
<evidence type="ECO:0000259" key="21">
    <source>
        <dbReference type="PROSITE" id="PS50222"/>
    </source>
</evidence>
<dbReference type="InterPro" id="IPR044202">
    <property type="entry name" value="LETM1/MDM38-like"/>
</dbReference>
<dbReference type="GO" id="GO:0043022">
    <property type="term" value="F:ribosome binding"/>
    <property type="evidence" value="ECO:0007669"/>
    <property type="project" value="InterPro"/>
</dbReference>
<feature type="coiled-coil region" evidence="19">
    <location>
        <begin position="453"/>
        <end position="496"/>
    </location>
</feature>
<keyword evidence="5" id="KW-0050">Antiport</keyword>
<proteinExistence type="inferred from homology"/>
<evidence type="ECO:0000256" key="6">
    <source>
        <dbReference type="ARBA" id="ARBA00022568"/>
    </source>
</evidence>
<dbReference type="AlphaFoldDB" id="A0A8R1TS45"/>
<name>A0A8R1TS45_ONCVO</name>
<evidence type="ECO:0000256" key="13">
    <source>
        <dbReference type="ARBA" id="ARBA00023054"/>
    </source>
</evidence>
<feature type="coiled-coil region" evidence="19">
    <location>
        <begin position="563"/>
        <end position="670"/>
    </location>
</feature>
<reference evidence="24" key="1">
    <citation type="submission" date="2013-10" db="EMBL/GenBank/DDBJ databases">
        <title>Genome sequencing of Onchocerca volvulus.</title>
        <authorList>
            <person name="Cotton J."/>
            <person name="Tsai J."/>
            <person name="Stanley E."/>
            <person name="Tracey A."/>
            <person name="Holroyd N."/>
            <person name="Lustigman S."/>
            <person name="Berriman M."/>
        </authorList>
    </citation>
    <scope>NUCLEOTIDE SEQUENCE</scope>
</reference>
<dbReference type="Proteomes" id="UP000024404">
    <property type="component" value="Unassembled WGS sequence"/>
</dbReference>
<sequence length="785" mass="90137">MFRRTCSLALYTFRKPVFSLRPRNCLIKLRVYEIETRNLHKSCVQFLYDKSKLEETLKRLKEQATLEEKEGLARKQMIEKAKQQVAVEPIYIRWPRIFKEGCKHYYHGFRLLFLEMRLSTKYLWRFLRRKPLLRRERKQLVRTLSDVLRLIPFSAFLIVPFLEFTLPFFLKLFPNMLPSTFKDATKEEEKLRRKLKAKLETAKLLQAAMEEMALYKKKTAKDDDKTASVAVEFAEFIKKVRSEGSYVTNKDLLKYIKLFEDELTLDNLPASTLRALCRLLNIQPFGSLEIIRFQLSLKLRALRADDQEIALEGGVDTLTVPELQAACRARGMRSLGMSEERLKEQKSIHLLLSQFVLQSSDVTENYDSFELKQWLELSLNDKVPPSLLLLSRTIYLPEDITFMDRLKALITSLPDSKFYFMLKIYSHIAEETRQNLAEIEGDKVSYGARLHLIQNIEKAIDSERKAMEEAQKKEAAKKAEEEKVVAEAAKAAAETAKAAAVSAEVKTMAELSVESPSLDKAPVLEVTQQATPKEKAVMDAASKLQIDEEHVQSIENVIHGNAISEAKYDIKELKEQINEHNEDLEELDSLMKDLKEPRGAKLLRARVNKMMKKADKLLEKLDEDKKAIGEISENAADEEKKLKEERLMRVEDLIVKMQTLQKMSEEDKEEFRKILQALDEDSDGVIDVNVVLDALALFGSHKELRLTAEQIKTIVEMLKKEEHVEAMKAFLSGTVPYPPPSSSIAASSPDFSADPAKIIKQKLSSSEALKNQTLNKVPTDMKQKK</sequence>
<dbReference type="SUPFAM" id="SSF47473">
    <property type="entry name" value="EF-hand"/>
    <property type="match status" value="1"/>
</dbReference>
<keyword evidence="9" id="KW-0999">Mitochondrion inner membrane</keyword>
<evidence type="ECO:0000256" key="10">
    <source>
        <dbReference type="ARBA" id="ARBA00022837"/>
    </source>
</evidence>
<keyword evidence="13 19" id="KW-0175">Coiled coil</keyword>
<evidence type="ECO:0000313" key="23">
    <source>
        <dbReference type="EnsemblMetazoa" id="OVOC3216.1"/>
    </source>
</evidence>
<dbReference type="EnsemblMetazoa" id="OVOC3216.1">
    <property type="protein sequence ID" value="OVOC3216.1"/>
    <property type="gene ID" value="WBGene00240025"/>
</dbReference>
<evidence type="ECO:0000256" key="20">
    <source>
        <dbReference type="SAM" id="Phobius"/>
    </source>
</evidence>
<keyword evidence="24" id="KW-1185">Reference proteome</keyword>
<feature type="domain" description="Letm1 RBD" evidence="22">
    <location>
        <begin position="193"/>
        <end position="415"/>
    </location>
</feature>
<evidence type="ECO:0000256" key="1">
    <source>
        <dbReference type="ARBA" id="ARBA00004434"/>
    </source>
</evidence>
<comment type="similarity">
    <text evidence="2">Belongs to the LETM1 family.</text>
</comment>
<dbReference type="EMBL" id="CMVM020000079">
    <property type="status" value="NOT_ANNOTATED_CDS"/>
    <property type="molecule type" value="Genomic_DNA"/>
</dbReference>